<organism evidence="2 3">
    <name type="scientific">Actinomadura rudentiformis</name>
    <dbReference type="NCBI Taxonomy" id="359158"/>
    <lineage>
        <taxon>Bacteria</taxon>
        <taxon>Bacillati</taxon>
        <taxon>Actinomycetota</taxon>
        <taxon>Actinomycetes</taxon>
        <taxon>Streptosporangiales</taxon>
        <taxon>Thermomonosporaceae</taxon>
        <taxon>Actinomadura</taxon>
    </lineage>
</organism>
<proteinExistence type="predicted"/>
<evidence type="ECO:0000313" key="3">
    <source>
        <dbReference type="Proteomes" id="UP000468735"/>
    </source>
</evidence>
<dbReference type="InterPro" id="IPR001434">
    <property type="entry name" value="OmcB-like_DUF11"/>
</dbReference>
<accession>A0A6H9Z673</accession>
<dbReference type="Pfam" id="PF01345">
    <property type="entry name" value="DUF11"/>
    <property type="match status" value="1"/>
</dbReference>
<evidence type="ECO:0000313" key="2">
    <source>
        <dbReference type="EMBL" id="KAB2350280.1"/>
    </source>
</evidence>
<dbReference type="OrthoDB" id="3328413at2"/>
<dbReference type="EMBL" id="WBMT01000004">
    <property type="protein sequence ID" value="KAB2350280.1"/>
    <property type="molecule type" value="Genomic_DNA"/>
</dbReference>
<dbReference type="Proteomes" id="UP000468735">
    <property type="component" value="Unassembled WGS sequence"/>
</dbReference>
<comment type="caution">
    <text evidence="2">The sequence shown here is derived from an EMBL/GenBank/DDBJ whole genome shotgun (WGS) entry which is preliminary data.</text>
</comment>
<keyword evidence="3" id="KW-1185">Reference proteome</keyword>
<evidence type="ECO:0000259" key="1">
    <source>
        <dbReference type="Pfam" id="PF01345"/>
    </source>
</evidence>
<name>A0A6H9Z673_9ACTN</name>
<reference evidence="2 3" key="1">
    <citation type="submission" date="2019-09" db="EMBL/GenBank/DDBJ databases">
        <title>Actinomadura physcomitrii sp. nov., a novel actinomycete isolated from moss [Physcomitrium sphaericum (Ludw) Fuernr].</title>
        <authorList>
            <person name="Zhuang X."/>
            <person name="Liu C."/>
        </authorList>
    </citation>
    <scope>NUCLEOTIDE SEQUENCE [LARGE SCALE GENOMIC DNA]</scope>
    <source>
        <strain evidence="2 3">HMC1</strain>
    </source>
</reference>
<gene>
    <name evidence="2" type="ORF">F8566_10895</name>
</gene>
<feature type="domain" description="DUF11" evidence="1">
    <location>
        <begin position="270"/>
        <end position="368"/>
    </location>
</feature>
<sequence>MLRAPSPGRPKPVVTYEASFHYRGWETTPEAYNTVARLTLPRGVTVESVSPSQCGVRGRVVRCAFGTVPTDEIKTVKVRTRVVRAKVGDHLGATLVAWADNVDRNPGGGYSENMGPNVVDNTADLEVDLTSSRESVAPGAEMSYGVRAINNGPLTNAPAAFIIKPGPQLVNPSVSGTSAESCTRTSEGFRCPFVQHFQVNMSGTVSEDAAGSTLSTSFTAEFTGEDPPSDPNPANNTVTETTEVEHRADLGLAMSVTPDSVPASDLPNEPVLTYRAVVTNAGPGKARRTRLNVHRLNRDYGIESVSVPDGCTYDRTVECDAGDLPVGGSREFTFQAKATPKISGEVLEAWAEVTAANDEFDRPNDNQKTVYVKVPGNHADLGVQLGAEPNPILAGKPVTLVAKAVNHGPLPKADSRVRIRTSVPLGDARIEVEGGTCRIITTPSDLFECTIPQLSGEAKDVKLTGVTALQSGERLTVNADIDAAENTPVDNNYANDRAMLNIPVAASPARAGRK</sequence>
<dbReference type="AlphaFoldDB" id="A0A6H9Z673"/>
<dbReference type="RefSeq" id="WP_151560028.1">
    <property type="nucleotide sequence ID" value="NZ_WBMT01000004.1"/>
</dbReference>
<protein>
    <recommendedName>
        <fullName evidence="1">DUF11 domain-containing protein</fullName>
    </recommendedName>
</protein>